<gene>
    <name evidence="5" type="ORF">GW587_02020</name>
</gene>
<dbReference type="InterPro" id="IPR000383">
    <property type="entry name" value="Xaa-Pro-like_dom"/>
</dbReference>
<keyword evidence="2" id="KW-0802">TPR repeat</keyword>
<dbReference type="InterPro" id="IPR050261">
    <property type="entry name" value="FrsA_esterase"/>
</dbReference>
<dbReference type="PANTHER" id="PTHR22946:SF9">
    <property type="entry name" value="POLYKETIDE TRANSFERASE AF380"/>
    <property type="match status" value="1"/>
</dbReference>
<dbReference type="Gene3D" id="3.40.50.1820">
    <property type="entry name" value="alpha/beta hydrolase"/>
    <property type="match status" value="1"/>
</dbReference>
<feature type="chain" id="PRO_5045381695" evidence="3">
    <location>
        <begin position="21"/>
        <end position="523"/>
    </location>
</feature>
<evidence type="ECO:0000256" key="1">
    <source>
        <dbReference type="ARBA" id="ARBA00022801"/>
    </source>
</evidence>
<keyword evidence="3" id="KW-0732">Signal</keyword>
<protein>
    <submittedName>
        <fullName evidence="5">Dienelactone hydrolase</fullName>
    </submittedName>
</protein>
<dbReference type="SUPFAM" id="SSF53474">
    <property type="entry name" value="alpha/beta-Hydrolases"/>
    <property type="match status" value="1"/>
</dbReference>
<dbReference type="SUPFAM" id="SSF48452">
    <property type="entry name" value="TPR-like"/>
    <property type="match status" value="1"/>
</dbReference>
<evidence type="ECO:0000259" key="4">
    <source>
        <dbReference type="Pfam" id="PF02129"/>
    </source>
</evidence>
<sequence length="523" mass="58041">MPNPRLLIAFVFCTAATAHAADTFTFSNPPGPHAVGVKFVQQYDRTRVFKKQIDLATGEPTQGERARPMQTLVWYPAARGGQPVSYRQYLETMATEDEFTRDAAEVKRMTDDRIANNAGVRREALLRDVARPMQAVRDARAENGKFPVVIYAPSYSAPAIENTDLCEYLASQGYIVLSSPSLGAHTRSMTVDLEGVETQAADISYLIAYASTLPQADTSKVAAVGFSWGGLANVFAAAKDERIKAVVSLDGSLRSYAQYVDGGKEAAKYVTPTRVAVPLLFVGARPKTVELLNSSDTKTHYSFMNQMKYSDVYIVSLLPMKHGDFSSYGVRMQQDNEFGDYSRDEISLAHSWAMRYTRYFLDGYLKEDAAGLAFVNNTPAANKAPPHMVLTDIRRKKDIVPATLENLVKRLAADGFDKVIPVYDQFTKQDAEFKLDVNEIYGWGAQLARLNRPAQAREIFRLGVHVNSELGFMYDGLAEMQAKTGQTQDAVKNYRRALELDPKNTDAAKYLKEHDGEQGKPAP</sequence>
<feature type="domain" description="Xaa-Pro dipeptidyl-peptidase-like" evidence="4">
    <location>
        <begin position="128"/>
        <end position="265"/>
    </location>
</feature>
<evidence type="ECO:0000256" key="2">
    <source>
        <dbReference type="PROSITE-ProRule" id="PRU00339"/>
    </source>
</evidence>
<dbReference type="RefSeq" id="WP_166097918.1">
    <property type="nucleotide sequence ID" value="NZ_JAADJT010000001.1"/>
</dbReference>
<dbReference type="SMART" id="SM00028">
    <property type="entry name" value="TPR"/>
    <property type="match status" value="2"/>
</dbReference>
<accession>A0ABX0FER5</accession>
<evidence type="ECO:0000313" key="6">
    <source>
        <dbReference type="Proteomes" id="UP000666369"/>
    </source>
</evidence>
<reference evidence="6" key="2">
    <citation type="submission" date="2023-07" db="EMBL/GenBank/DDBJ databases">
        <title>Duganella aceri sp. nov., isolated from tree sap.</title>
        <authorList>
            <person name="Kim I.S."/>
        </authorList>
    </citation>
    <scope>NUCLEOTIDE SEQUENCE [LARGE SCALE GENOMIC DNA]</scope>
    <source>
        <strain evidence="6">SAP-35</strain>
    </source>
</reference>
<dbReference type="InterPro" id="IPR029058">
    <property type="entry name" value="AB_hydrolase_fold"/>
</dbReference>
<evidence type="ECO:0000256" key="3">
    <source>
        <dbReference type="SAM" id="SignalP"/>
    </source>
</evidence>
<feature type="repeat" description="TPR" evidence="2">
    <location>
        <begin position="471"/>
        <end position="504"/>
    </location>
</feature>
<reference evidence="5 6" key="1">
    <citation type="submission" date="2020-01" db="EMBL/GenBank/DDBJ databases">
        <authorList>
            <person name="Lee S.D."/>
        </authorList>
    </citation>
    <scope>NUCLEOTIDE SEQUENCE [LARGE SCALE GENOMIC DNA]</scope>
    <source>
        <strain evidence="5 6">SAP-35</strain>
    </source>
</reference>
<name>A0ABX0FER5_9BURK</name>
<comment type="caution">
    <text evidence="5">The sequence shown here is derived from an EMBL/GenBank/DDBJ whole genome shotgun (WGS) entry which is preliminary data.</text>
</comment>
<evidence type="ECO:0000313" key="5">
    <source>
        <dbReference type="EMBL" id="NGZ83036.1"/>
    </source>
</evidence>
<dbReference type="InterPro" id="IPR019734">
    <property type="entry name" value="TPR_rpt"/>
</dbReference>
<keyword evidence="6" id="KW-1185">Reference proteome</keyword>
<dbReference type="InterPro" id="IPR011990">
    <property type="entry name" value="TPR-like_helical_dom_sf"/>
</dbReference>
<dbReference type="Pfam" id="PF02129">
    <property type="entry name" value="Peptidase_S15"/>
    <property type="match status" value="1"/>
</dbReference>
<dbReference type="EMBL" id="JAADJT010000001">
    <property type="protein sequence ID" value="NGZ83036.1"/>
    <property type="molecule type" value="Genomic_DNA"/>
</dbReference>
<dbReference type="Gene3D" id="1.25.40.10">
    <property type="entry name" value="Tetratricopeptide repeat domain"/>
    <property type="match status" value="1"/>
</dbReference>
<dbReference type="PROSITE" id="PS50005">
    <property type="entry name" value="TPR"/>
    <property type="match status" value="1"/>
</dbReference>
<dbReference type="Proteomes" id="UP000666369">
    <property type="component" value="Unassembled WGS sequence"/>
</dbReference>
<feature type="signal peptide" evidence="3">
    <location>
        <begin position="1"/>
        <end position="20"/>
    </location>
</feature>
<dbReference type="GO" id="GO:0016787">
    <property type="term" value="F:hydrolase activity"/>
    <property type="evidence" value="ECO:0007669"/>
    <property type="project" value="UniProtKB-KW"/>
</dbReference>
<proteinExistence type="predicted"/>
<keyword evidence="1 5" id="KW-0378">Hydrolase</keyword>
<organism evidence="5 6">
    <name type="scientific">Duganella aceris</name>
    <dbReference type="NCBI Taxonomy" id="2703883"/>
    <lineage>
        <taxon>Bacteria</taxon>
        <taxon>Pseudomonadati</taxon>
        <taxon>Pseudomonadota</taxon>
        <taxon>Betaproteobacteria</taxon>
        <taxon>Burkholderiales</taxon>
        <taxon>Oxalobacteraceae</taxon>
        <taxon>Telluria group</taxon>
        <taxon>Duganella</taxon>
    </lineage>
</organism>
<dbReference type="PANTHER" id="PTHR22946">
    <property type="entry name" value="DIENELACTONE HYDROLASE DOMAIN-CONTAINING PROTEIN-RELATED"/>
    <property type="match status" value="1"/>
</dbReference>